<dbReference type="PANTHER" id="PTHR33491">
    <property type="entry name" value="OSJNBA0016N04.9 PROTEIN"/>
    <property type="match status" value="1"/>
</dbReference>
<organism evidence="5 6">
    <name type="scientific">Prunus armeniaca</name>
    <name type="common">Apricot</name>
    <name type="synonym">Armeniaca vulgaris</name>
    <dbReference type="NCBI Taxonomy" id="36596"/>
    <lineage>
        <taxon>Eukaryota</taxon>
        <taxon>Viridiplantae</taxon>
        <taxon>Streptophyta</taxon>
        <taxon>Embryophyta</taxon>
        <taxon>Tracheophyta</taxon>
        <taxon>Spermatophyta</taxon>
        <taxon>Magnoliopsida</taxon>
        <taxon>eudicotyledons</taxon>
        <taxon>Gunneridae</taxon>
        <taxon>Pentapetalae</taxon>
        <taxon>rosids</taxon>
        <taxon>fabids</taxon>
        <taxon>Rosales</taxon>
        <taxon>Rosaceae</taxon>
        <taxon>Amygdaloideae</taxon>
        <taxon>Amygdaleae</taxon>
        <taxon>Prunus</taxon>
    </lineage>
</organism>
<dbReference type="InterPro" id="IPR025287">
    <property type="entry name" value="WAK_GUB"/>
</dbReference>
<sequence>MNIISIVLLLSAPIAKPNCTTHWGDVAIPYPFGIGPSKDCYLDKWFQIDCRHTNSTTSDNYSRQVPFLKSVNLELLSISPFEDGSGTQSVQVKNPITSFSCEGKETRQP</sequence>
<protein>
    <recommendedName>
        <fullName evidence="4">Wall-associated receptor kinase galacturonan-binding domain-containing protein</fullName>
    </recommendedName>
</protein>
<dbReference type="GO" id="GO:0030247">
    <property type="term" value="F:polysaccharide binding"/>
    <property type="evidence" value="ECO:0007669"/>
    <property type="project" value="InterPro"/>
</dbReference>
<name>A0A6J5XBF0_PRUAR</name>
<evidence type="ECO:0000313" key="6">
    <source>
        <dbReference type="Proteomes" id="UP000507245"/>
    </source>
</evidence>
<dbReference type="OrthoDB" id="4062651at2759"/>
<dbReference type="AlphaFoldDB" id="A0A6J5XBF0"/>
<evidence type="ECO:0000313" key="5">
    <source>
        <dbReference type="EMBL" id="CAB4309813.1"/>
    </source>
</evidence>
<evidence type="ECO:0000256" key="2">
    <source>
        <dbReference type="ARBA" id="ARBA00022729"/>
    </source>
</evidence>
<evidence type="ECO:0000256" key="1">
    <source>
        <dbReference type="ARBA" id="ARBA00004167"/>
    </source>
</evidence>
<keyword evidence="6" id="KW-1185">Reference proteome</keyword>
<proteinExistence type="predicted"/>
<reference evidence="6" key="1">
    <citation type="journal article" date="2020" name="Genome Biol.">
        <title>Gamete binning: chromosome-level and haplotype-resolved genome assembly enabled by high-throughput single-cell sequencing of gamete genomes.</title>
        <authorList>
            <person name="Campoy J.A."/>
            <person name="Sun H."/>
            <person name="Goel M."/>
            <person name="Jiao W.-B."/>
            <person name="Folz-Donahue K."/>
            <person name="Wang N."/>
            <person name="Rubio M."/>
            <person name="Liu C."/>
            <person name="Kukat C."/>
            <person name="Ruiz D."/>
            <person name="Huettel B."/>
            <person name="Schneeberger K."/>
        </authorList>
    </citation>
    <scope>NUCLEOTIDE SEQUENCE [LARGE SCALE GENOMIC DNA]</scope>
    <source>
        <strain evidence="6">cv. Rojo Pasion</strain>
    </source>
</reference>
<keyword evidence="2 3" id="KW-0732">Signal</keyword>
<dbReference type="Pfam" id="PF13947">
    <property type="entry name" value="GUB_WAK_bind"/>
    <property type="match status" value="1"/>
</dbReference>
<feature type="chain" id="PRO_5027116199" description="Wall-associated receptor kinase galacturonan-binding domain-containing protein" evidence="3">
    <location>
        <begin position="18"/>
        <end position="109"/>
    </location>
</feature>
<gene>
    <name evidence="5" type="ORF">ORAREDHAP_LOCUS31184</name>
</gene>
<accession>A0A6J5XBF0</accession>
<dbReference type="Proteomes" id="UP000507245">
    <property type="component" value="Unassembled WGS sequence"/>
</dbReference>
<feature type="domain" description="Wall-associated receptor kinase galacturonan-binding" evidence="4">
    <location>
        <begin position="19"/>
        <end position="64"/>
    </location>
</feature>
<dbReference type="GO" id="GO:0016020">
    <property type="term" value="C:membrane"/>
    <property type="evidence" value="ECO:0007669"/>
    <property type="project" value="UniProtKB-SubCell"/>
</dbReference>
<feature type="signal peptide" evidence="3">
    <location>
        <begin position="1"/>
        <end position="17"/>
    </location>
</feature>
<dbReference type="EMBL" id="CAEKKB010000005">
    <property type="protein sequence ID" value="CAB4309813.1"/>
    <property type="molecule type" value="Genomic_DNA"/>
</dbReference>
<evidence type="ECO:0000256" key="3">
    <source>
        <dbReference type="SAM" id="SignalP"/>
    </source>
</evidence>
<evidence type="ECO:0000259" key="4">
    <source>
        <dbReference type="Pfam" id="PF13947"/>
    </source>
</evidence>
<comment type="subcellular location">
    <subcellularLocation>
        <location evidence="1">Membrane</location>
        <topology evidence="1">Single-pass membrane protein</topology>
    </subcellularLocation>
</comment>